<evidence type="ECO:0000259" key="4">
    <source>
        <dbReference type="PROSITE" id="PS50932"/>
    </source>
</evidence>
<dbReference type="PANTHER" id="PTHR30146">
    <property type="entry name" value="LACI-RELATED TRANSCRIPTIONAL REPRESSOR"/>
    <property type="match status" value="1"/>
</dbReference>
<evidence type="ECO:0000256" key="1">
    <source>
        <dbReference type="ARBA" id="ARBA00023015"/>
    </source>
</evidence>
<dbReference type="CDD" id="cd06267">
    <property type="entry name" value="PBP1_LacI_sugar_binding-like"/>
    <property type="match status" value="1"/>
</dbReference>
<comment type="caution">
    <text evidence="5">The sequence shown here is derived from an EMBL/GenBank/DDBJ whole genome shotgun (WGS) entry which is preliminary data.</text>
</comment>
<dbReference type="Pfam" id="PF00356">
    <property type="entry name" value="LacI"/>
    <property type="match status" value="1"/>
</dbReference>
<name>A0A511J7P9_9CELL</name>
<dbReference type="InterPro" id="IPR010982">
    <property type="entry name" value="Lambda_DNA-bd_dom_sf"/>
</dbReference>
<evidence type="ECO:0000313" key="6">
    <source>
        <dbReference type="Proteomes" id="UP000321720"/>
    </source>
</evidence>
<evidence type="ECO:0000256" key="2">
    <source>
        <dbReference type="ARBA" id="ARBA00023125"/>
    </source>
</evidence>
<dbReference type="AlphaFoldDB" id="A0A511J7P9"/>
<dbReference type="GO" id="GO:0003700">
    <property type="term" value="F:DNA-binding transcription factor activity"/>
    <property type="evidence" value="ECO:0007669"/>
    <property type="project" value="TreeGrafter"/>
</dbReference>
<organism evidence="5 6">
    <name type="scientific">Cellulomonas composti</name>
    <dbReference type="NCBI Taxonomy" id="266130"/>
    <lineage>
        <taxon>Bacteria</taxon>
        <taxon>Bacillati</taxon>
        <taxon>Actinomycetota</taxon>
        <taxon>Actinomycetes</taxon>
        <taxon>Micrococcales</taxon>
        <taxon>Cellulomonadaceae</taxon>
        <taxon>Cellulomonas</taxon>
    </lineage>
</organism>
<dbReference type="InterPro" id="IPR046335">
    <property type="entry name" value="LacI/GalR-like_sensor"/>
</dbReference>
<dbReference type="PANTHER" id="PTHR30146:SF153">
    <property type="entry name" value="LACTOSE OPERON REPRESSOR"/>
    <property type="match status" value="1"/>
</dbReference>
<dbReference type="SUPFAM" id="SSF47413">
    <property type="entry name" value="lambda repressor-like DNA-binding domains"/>
    <property type="match status" value="1"/>
</dbReference>
<keyword evidence="3" id="KW-0804">Transcription</keyword>
<evidence type="ECO:0000256" key="3">
    <source>
        <dbReference type="ARBA" id="ARBA00023163"/>
    </source>
</evidence>
<keyword evidence="6" id="KW-1185">Reference proteome</keyword>
<keyword evidence="1" id="KW-0805">Transcription regulation</keyword>
<proteinExistence type="predicted"/>
<dbReference type="EMBL" id="BJWG01000002">
    <property type="protein sequence ID" value="GEL94008.1"/>
    <property type="molecule type" value="Genomic_DNA"/>
</dbReference>
<evidence type="ECO:0000313" key="5">
    <source>
        <dbReference type="EMBL" id="GEL94008.1"/>
    </source>
</evidence>
<dbReference type="SUPFAM" id="SSF53822">
    <property type="entry name" value="Periplasmic binding protein-like I"/>
    <property type="match status" value="1"/>
</dbReference>
<dbReference type="InterPro" id="IPR000843">
    <property type="entry name" value="HTH_LacI"/>
</dbReference>
<protein>
    <submittedName>
        <fullName evidence="5">LacI family transcriptional regulator</fullName>
    </submittedName>
</protein>
<keyword evidence="2" id="KW-0238">DNA-binding</keyword>
<dbReference type="InterPro" id="IPR028082">
    <property type="entry name" value="Peripla_BP_I"/>
</dbReference>
<sequence>MATIGDVASEAGVARSTVSAVLTGRKFVQPETRARVEAAIAKLDYSVNSGARALATRRTMNLGLVVSFHGLEFSPALATYIFAITDAAREHGYGVLLLTQPDGVAAVRHAIATREVDGLILMSVTEDDPRIEAIAAAGFPAVLIGMPEEARGLDAVDLDFAGAARKLVKRLADAGHDRITFVTWPDDVYESRRTFALRFRDAALEAAARLGVELHVVPCSAEPDEALGALREILRDDEAPRALLVHNDAAVAFLPLVMHELGLQVPADHSVVSLYSSELGRLYALPYTAVESEPEHVATLAVEALVRRLAGSGAPNGAATLVAALLTERSSVAE</sequence>
<dbReference type="Gene3D" id="1.10.260.40">
    <property type="entry name" value="lambda repressor-like DNA-binding domains"/>
    <property type="match status" value="1"/>
</dbReference>
<dbReference type="PROSITE" id="PS50932">
    <property type="entry name" value="HTH_LACI_2"/>
    <property type="match status" value="1"/>
</dbReference>
<dbReference type="Proteomes" id="UP000321720">
    <property type="component" value="Unassembled WGS sequence"/>
</dbReference>
<dbReference type="RefSeq" id="WP_146841622.1">
    <property type="nucleotide sequence ID" value="NZ_BJWG01000002.1"/>
</dbReference>
<dbReference type="Pfam" id="PF13377">
    <property type="entry name" value="Peripla_BP_3"/>
    <property type="match status" value="1"/>
</dbReference>
<feature type="domain" description="HTH lacI-type" evidence="4">
    <location>
        <begin position="2"/>
        <end position="56"/>
    </location>
</feature>
<dbReference type="SMART" id="SM00354">
    <property type="entry name" value="HTH_LACI"/>
    <property type="match status" value="1"/>
</dbReference>
<dbReference type="GO" id="GO:0000976">
    <property type="term" value="F:transcription cis-regulatory region binding"/>
    <property type="evidence" value="ECO:0007669"/>
    <property type="project" value="TreeGrafter"/>
</dbReference>
<dbReference type="OrthoDB" id="252678at2"/>
<dbReference type="CDD" id="cd01392">
    <property type="entry name" value="HTH_LacI"/>
    <property type="match status" value="1"/>
</dbReference>
<gene>
    <name evidence="5" type="ORF">CCO02nite_06660</name>
</gene>
<reference evidence="5 6" key="1">
    <citation type="submission" date="2019-07" db="EMBL/GenBank/DDBJ databases">
        <title>Whole genome shotgun sequence of Cellulomonas composti NBRC 100758.</title>
        <authorList>
            <person name="Hosoyama A."/>
            <person name="Uohara A."/>
            <person name="Ohji S."/>
            <person name="Ichikawa N."/>
        </authorList>
    </citation>
    <scope>NUCLEOTIDE SEQUENCE [LARGE SCALE GENOMIC DNA]</scope>
    <source>
        <strain evidence="5 6">NBRC 100758</strain>
    </source>
</reference>
<dbReference type="Gene3D" id="3.40.50.2300">
    <property type="match status" value="2"/>
</dbReference>
<accession>A0A511J7P9</accession>